<evidence type="ECO:0000256" key="3">
    <source>
        <dbReference type="ARBA" id="ARBA00022989"/>
    </source>
</evidence>
<dbReference type="Proteomes" id="UP001634394">
    <property type="component" value="Unassembled WGS sequence"/>
</dbReference>
<keyword evidence="5" id="KW-0256">Endoplasmic reticulum</keyword>
<feature type="transmembrane region" description="Helical" evidence="5">
    <location>
        <begin position="22"/>
        <end position="42"/>
    </location>
</feature>
<name>A0ABD3W485_SINWO</name>
<evidence type="ECO:0000256" key="1">
    <source>
        <dbReference type="ARBA" id="ARBA00004141"/>
    </source>
</evidence>
<accession>A0ABD3W485</accession>
<keyword evidence="7" id="KW-1185">Reference proteome</keyword>
<organism evidence="6 7">
    <name type="scientific">Sinanodonta woodiana</name>
    <name type="common">Chinese pond mussel</name>
    <name type="synonym">Anodonta woodiana</name>
    <dbReference type="NCBI Taxonomy" id="1069815"/>
    <lineage>
        <taxon>Eukaryota</taxon>
        <taxon>Metazoa</taxon>
        <taxon>Spiralia</taxon>
        <taxon>Lophotrochozoa</taxon>
        <taxon>Mollusca</taxon>
        <taxon>Bivalvia</taxon>
        <taxon>Autobranchia</taxon>
        <taxon>Heteroconchia</taxon>
        <taxon>Palaeoheterodonta</taxon>
        <taxon>Unionida</taxon>
        <taxon>Unionoidea</taxon>
        <taxon>Unionidae</taxon>
        <taxon>Unioninae</taxon>
        <taxon>Sinanodonta</taxon>
    </lineage>
</organism>
<comment type="function">
    <text evidence="5">A acetyltransferase, which acetylates the inositol ring of phosphatidylinositol during biosynthesis of GPI-anchor.</text>
</comment>
<evidence type="ECO:0000313" key="7">
    <source>
        <dbReference type="Proteomes" id="UP001634394"/>
    </source>
</evidence>
<keyword evidence="4 5" id="KW-0472">Membrane</keyword>
<dbReference type="PANTHER" id="PTHR20661:SF0">
    <property type="entry name" value="PHOSPHATIDYLINOSITOL-GLYCAN BIOSYNTHESIS CLASS W PROTEIN"/>
    <property type="match status" value="1"/>
</dbReference>
<dbReference type="EC" id="2.3.-.-" evidence="5"/>
<dbReference type="GO" id="GO:0006506">
    <property type="term" value="P:GPI anchor biosynthetic process"/>
    <property type="evidence" value="ECO:0007669"/>
    <property type="project" value="UniProtKB-KW"/>
</dbReference>
<dbReference type="GO" id="GO:0008374">
    <property type="term" value="F:O-acyltransferase activity"/>
    <property type="evidence" value="ECO:0007669"/>
    <property type="project" value="UniProtKB-ARBA"/>
</dbReference>
<comment type="caution">
    <text evidence="5">Lacks conserved residue(s) required for the propagation of feature annotation.</text>
</comment>
<keyword evidence="5" id="KW-0012">Acyltransferase</keyword>
<dbReference type="PIRSF" id="PIRSF017321">
    <property type="entry name" value="GWT1"/>
    <property type="match status" value="1"/>
</dbReference>
<dbReference type="Pfam" id="PF06423">
    <property type="entry name" value="GWT1"/>
    <property type="match status" value="1"/>
</dbReference>
<comment type="similarity">
    <text evidence="5">Belongs to the PIGW family.</text>
</comment>
<feature type="transmembrane region" description="Helical" evidence="5">
    <location>
        <begin position="334"/>
        <end position="356"/>
    </location>
</feature>
<evidence type="ECO:0000256" key="2">
    <source>
        <dbReference type="ARBA" id="ARBA00022692"/>
    </source>
</evidence>
<dbReference type="GO" id="GO:0005789">
    <property type="term" value="C:endoplasmic reticulum membrane"/>
    <property type="evidence" value="ECO:0007669"/>
    <property type="project" value="UniProtKB-SubCell"/>
</dbReference>
<dbReference type="AlphaFoldDB" id="A0ABD3W485"/>
<dbReference type="InterPro" id="IPR009447">
    <property type="entry name" value="PIGW/GWT1"/>
</dbReference>
<reference evidence="6 7" key="1">
    <citation type="submission" date="2024-11" db="EMBL/GenBank/DDBJ databases">
        <title>Chromosome-level genome assembly of the freshwater bivalve Anodonta woodiana.</title>
        <authorList>
            <person name="Chen X."/>
        </authorList>
    </citation>
    <scope>NUCLEOTIDE SEQUENCE [LARGE SCALE GENOMIC DNA]</scope>
    <source>
        <strain evidence="6">MN2024</strain>
        <tissue evidence="6">Gills</tissue>
    </source>
</reference>
<comment type="subcellular location">
    <subcellularLocation>
        <location evidence="5">Endoplasmic reticulum membrane</location>
        <topology evidence="5">Multi-pass membrane protein</topology>
    </subcellularLocation>
    <subcellularLocation>
        <location evidence="1">Membrane</location>
        <topology evidence="1">Multi-pass membrane protein</topology>
    </subcellularLocation>
</comment>
<feature type="transmembrane region" description="Helical" evidence="5">
    <location>
        <begin position="432"/>
        <end position="453"/>
    </location>
</feature>
<feature type="transmembrane region" description="Helical" evidence="5">
    <location>
        <begin position="459"/>
        <end position="478"/>
    </location>
</feature>
<keyword evidence="2 5" id="KW-0812">Transmembrane</keyword>
<comment type="pathway">
    <text evidence="5">Glycolipid biosynthesis; glycosylphosphatidylinositol-anchor biosynthesis.</text>
</comment>
<evidence type="ECO:0000256" key="4">
    <source>
        <dbReference type="ARBA" id="ARBA00023136"/>
    </source>
</evidence>
<sequence length="487" mass="54708">MSYKIIHESFVSGHNGTTPFEVSFLMISSVIPIYIRQILPFLSEIDRHWWTSSWLGFLTDFVILAIPCELLTSVFSDFSLGIFISLIVTCIILTFTNQHIKMMLTSNRICELLHSPIPFPSTLPFIANFRAIALLSTTFLILAVDFVVFPRRFAKAETYGTGLMDVGVGSYMIANAIVSPEARGKESINSPVITVLKSMRASVPLVLLGIGRVIATKGVDYHEHAAEYGTHWNFFFTLAVVKVLSTVILSCLHEKLWTVAGAWVLISYQYSLSSGLAEYIIIGHDGKGGRHGILDANREGLCSCFGYLGLYLISIKVGKYLMKPRKFAKDWLEAVVVMATLTVLSIFMMYAAQIFIQPVSRRMANLSYALWMMVANFLILTVLMLFDVITMLIRMSQVQEARNVGIDNQQKETQSESEQTSQLLAAINYNGLFYFLLANIQTGLVNLSIKTLYVGNTTAIIILTMHMFTSSFIVTFLYKQRIKIKCW</sequence>
<feature type="transmembrane region" description="Helical" evidence="5">
    <location>
        <begin position="131"/>
        <end position="149"/>
    </location>
</feature>
<feature type="transmembrane region" description="Helical" evidence="5">
    <location>
        <begin position="54"/>
        <end position="72"/>
    </location>
</feature>
<dbReference type="PANTHER" id="PTHR20661">
    <property type="entry name" value="PHOSPHATIDYLINOSITOL-GLYCAN BIOSYNTHESIS CLASS W PROTEIN"/>
    <property type="match status" value="1"/>
</dbReference>
<evidence type="ECO:0000313" key="6">
    <source>
        <dbReference type="EMBL" id="KAL3868684.1"/>
    </source>
</evidence>
<dbReference type="EMBL" id="JBJQND010000008">
    <property type="protein sequence ID" value="KAL3868684.1"/>
    <property type="molecule type" value="Genomic_DNA"/>
</dbReference>
<feature type="transmembrane region" description="Helical" evidence="5">
    <location>
        <begin position="368"/>
        <end position="393"/>
    </location>
</feature>
<keyword evidence="3 5" id="KW-1133">Transmembrane helix</keyword>
<evidence type="ECO:0000256" key="5">
    <source>
        <dbReference type="RuleBase" id="RU280819"/>
    </source>
</evidence>
<keyword evidence="5" id="KW-0337">GPI-anchor biosynthesis</keyword>
<keyword evidence="5" id="KW-0808">Transferase</keyword>
<protein>
    <recommendedName>
        <fullName evidence="5">Phosphatidylinositol-glycan biosynthesis class W protein</fullName>
        <ecNumber evidence="5">2.3.-.-</ecNumber>
    </recommendedName>
</protein>
<proteinExistence type="inferred from homology"/>
<comment type="caution">
    <text evidence="6">The sequence shown here is derived from an EMBL/GenBank/DDBJ whole genome shotgun (WGS) entry which is preliminary data.</text>
</comment>
<gene>
    <name evidence="6" type="ORF">ACJMK2_041462</name>
</gene>
<feature type="transmembrane region" description="Helical" evidence="5">
    <location>
        <begin position="78"/>
        <end position="96"/>
    </location>
</feature>